<evidence type="ECO:0000256" key="1">
    <source>
        <dbReference type="ARBA" id="ARBA00006484"/>
    </source>
</evidence>
<keyword evidence="3" id="KW-0560">Oxidoreductase</keyword>
<evidence type="ECO:0000313" key="6">
    <source>
        <dbReference type="Proteomes" id="UP000566819"/>
    </source>
</evidence>
<proteinExistence type="inferred from homology"/>
<reference evidence="5 6" key="1">
    <citation type="submission" date="2020-03" db="EMBL/GenBank/DDBJ databases">
        <title>Draft Genome Sequence of Cudoniella acicularis.</title>
        <authorList>
            <person name="Buettner E."/>
            <person name="Kellner H."/>
        </authorList>
    </citation>
    <scope>NUCLEOTIDE SEQUENCE [LARGE SCALE GENOMIC DNA]</scope>
    <source>
        <strain evidence="5 6">DSM 108380</strain>
    </source>
</reference>
<dbReference type="EMBL" id="JAAMPI010001866">
    <property type="protein sequence ID" value="KAF4622683.1"/>
    <property type="molecule type" value="Genomic_DNA"/>
</dbReference>
<evidence type="ECO:0000256" key="2">
    <source>
        <dbReference type="ARBA" id="ARBA00022857"/>
    </source>
</evidence>
<sequence length="394" mass="43212">MPQAMRLEPGAVQPARAKKPHSVSNELHIHGEPKKANTNPSERGVFLDERPLKKMLVIPILQSSCYRKKSRLLQSAFIKLIRATPPHHHPHPPHTMAQSRIGTKIQAAAAAAAAKRRSVAASPIMLRLGGRENRSEDDDDDDPVLAVCSQADSCLRRYGSLNEKGGRDMCKGIRLFLVKRGMVIAMEGFHTTKYLALAGGKVYIFSRLSSKLKIEEAMKSIRKDIVEKKGKGEVEWIPCDLGDLISVKSAARDFLTRETKLHLLINNAGIMCPPASGPEKQTRNMDEQWATNYLSHFLLTSLLLPLMTATASSRDASEATVRIINVSSDAASKLAPKTGILFKELDENGCTEVGKWKMYGMSKLALVLHSRELARRCGGSGIVAASLHPGTVKT</sequence>
<dbReference type="AlphaFoldDB" id="A0A8H4R5B3"/>
<dbReference type="InterPro" id="IPR002347">
    <property type="entry name" value="SDR_fam"/>
</dbReference>
<dbReference type="GO" id="GO:0016491">
    <property type="term" value="F:oxidoreductase activity"/>
    <property type="evidence" value="ECO:0007669"/>
    <property type="project" value="UniProtKB-KW"/>
</dbReference>
<dbReference type="InterPro" id="IPR036291">
    <property type="entry name" value="NAD(P)-bd_dom_sf"/>
</dbReference>
<accession>A0A8H4R5B3</accession>
<evidence type="ECO:0000313" key="5">
    <source>
        <dbReference type="EMBL" id="KAF4622683.1"/>
    </source>
</evidence>
<evidence type="ECO:0000256" key="3">
    <source>
        <dbReference type="ARBA" id="ARBA00023002"/>
    </source>
</evidence>
<dbReference type="PANTHER" id="PTHR24320:SF282">
    <property type="entry name" value="WW DOMAIN-CONTAINING OXIDOREDUCTASE"/>
    <property type="match status" value="1"/>
</dbReference>
<keyword evidence="6" id="KW-1185">Reference proteome</keyword>
<dbReference type="Gene3D" id="3.40.50.720">
    <property type="entry name" value="NAD(P)-binding Rossmann-like Domain"/>
    <property type="match status" value="1"/>
</dbReference>
<organism evidence="5 6">
    <name type="scientific">Cudoniella acicularis</name>
    <dbReference type="NCBI Taxonomy" id="354080"/>
    <lineage>
        <taxon>Eukaryota</taxon>
        <taxon>Fungi</taxon>
        <taxon>Dikarya</taxon>
        <taxon>Ascomycota</taxon>
        <taxon>Pezizomycotina</taxon>
        <taxon>Leotiomycetes</taxon>
        <taxon>Helotiales</taxon>
        <taxon>Tricladiaceae</taxon>
        <taxon>Cudoniella</taxon>
    </lineage>
</organism>
<dbReference type="Proteomes" id="UP000566819">
    <property type="component" value="Unassembled WGS sequence"/>
</dbReference>
<gene>
    <name evidence="5" type="ORF">G7Y89_g14342</name>
</gene>
<name>A0A8H4R5B3_9HELO</name>
<keyword evidence="2" id="KW-0521">NADP</keyword>
<dbReference type="PRINTS" id="PR00081">
    <property type="entry name" value="GDHRDH"/>
</dbReference>
<feature type="region of interest" description="Disordered" evidence="4">
    <location>
        <begin position="1"/>
        <end position="42"/>
    </location>
</feature>
<dbReference type="OrthoDB" id="191139at2759"/>
<dbReference type="SUPFAM" id="SSF51735">
    <property type="entry name" value="NAD(P)-binding Rossmann-fold domains"/>
    <property type="match status" value="1"/>
</dbReference>
<dbReference type="PANTHER" id="PTHR24320">
    <property type="entry name" value="RETINOL DEHYDROGENASE"/>
    <property type="match status" value="1"/>
</dbReference>
<protein>
    <submittedName>
        <fullName evidence="5">Uncharacterized protein</fullName>
    </submittedName>
</protein>
<dbReference type="Pfam" id="PF00106">
    <property type="entry name" value="adh_short"/>
    <property type="match status" value="1"/>
</dbReference>
<comment type="similarity">
    <text evidence="1">Belongs to the short-chain dehydrogenases/reductases (SDR) family.</text>
</comment>
<comment type="caution">
    <text evidence="5">The sequence shown here is derived from an EMBL/GenBank/DDBJ whole genome shotgun (WGS) entry which is preliminary data.</text>
</comment>
<evidence type="ECO:0000256" key="4">
    <source>
        <dbReference type="SAM" id="MobiDB-lite"/>
    </source>
</evidence>